<dbReference type="eggNOG" id="COG0583">
    <property type="taxonomic scope" value="Bacteria"/>
</dbReference>
<dbReference type="PANTHER" id="PTHR30537">
    <property type="entry name" value="HTH-TYPE TRANSCRIPTIONAL REGULATOR"/>
    <property type="match status" value="1"/>
</dbReference>
<dbReference type="Pfam" id="PF00126">
    <property type="entry name" value="HTH_1"/>
    <property type="match status" value="1"/>
</dbReference>
<evidence type="ECO:0000313" key="7">
    <source>
        <dbReference type="Proteomes" id="UP000001114"/>
    </source>
</evidence>
<organism evidence="6 7">
    <name type="scientific">Actinobacillus succinogenes (strain ATCC 55618 / DSM 22257 / CCUG 43843 / 130Z)</name>
    <dbReference type="NCBI Taxonomy" id="339671"/>
    <lineage>
        <taxon>Bacteria</taxon>
        <taxon>Pseudomonadati</taxon>
        <taxon>Pseudomonadota</taxon>
        <taxon>Gammaproteobacteria</taxon>
        <taxon>Pasteurellales</taxon>
        <taxon>Pasteurellaceae</taxon>
        <taxon>Actinobacillus</taxon>
    </lineage>
</organism>
<dbReference type="Proteomes" id="UP000001114">
    <property type="component" value="Chromosome"/>
</dbReference>
<dbReference type="SUPFAM" id="SSF46785">
    <property type="entry name" value="Winged helix' DNA-binding domain"/>
    <property type="match status" value="1"/>
</dbReference>
<sequence>MPHFDDLHLFITIVQAGTFTKAGEKLGVSKSALSQSIANLENRLNIRLLNRTTRSVSPTPEGLTLYNDIAAHYAAIGLGVERLIENQNSATGTVRINASEMAIETVILPKLGRLLADFPLISVELHSDNNFVDIVSAGFDMGVRLGDEVAQGMVAVKISPPLTTAIVATPQYLHDKNLPKNIADLDNHRLINVRFAPGRPPITWDFRVNGELVEYTSKAQIIANTNPLQAVRNHLGIAFVGLKQVEQELQSGELVELLGGYRMTYEPFYAYYPSRKHHSRAFELVLEALRE</sequence>
<dbReference type="GO" id="GO:0004089">
    <property type="term" value="F:carbonate dehydratase activity"/>
    <property type="evidence" value="ECO:0007669"/>
    <property type="project" value="UniProtKB-EC"/>
</dbReference>
<evidence type="ECO:0000256" key="4">
    <source>
        <dbReference type="ARBA" id="ARBA00023163"/>
    </source>
</evidence>
<reference evidence="7" key="1">
    <citation type="journal article" date="2010" name="BMC Genomics">
        <title>A genomic perspective on the potential of Actinobacillus succinogenes for industrial succinate production.</title>
        <authorList>
            <person name="McKinlay J.B."/>
            <person name="Laivenieks M."/>
            <person name="Schindler B.D."/>
            <person name="McKinlay A.A."/>
            <person name="Siddaramappa S."/>
            <person name="Challacombe J.F."/>
            <person name="Lowry S.R."/>
            <person name="Clum A."/>
            <person name="Lapidus A.L."/>
            <person name="Burkhart K.B."/>
            <person name="Harkins V."/>
            <person name="Vieille C."/>
        </authorList>
    </citation>
    <scope>NUCLEOTIDE SEQUENCE [LARGE SCALE GENOMIC DNA]</scope>
    <source>
        <strain evidence="7">ATCC 55618 / DSM 22257 / CCUG 43843 / 130Z</strain>
    </source>
</reference>
<evidence type="ECO:0000256" key="2">
    <source>
        <dbReference type="ARBA" id="ARBA00023015"/>
    </source>
</evidence>
<keyword evidence="7" id="KW-1185">Reference proteome</keyword>
<feature type="domain" description="HTH lysR-type" evidence="5">
    <location>
        <begin position="1"/>
        <end position="59"/>
    </location>
</feature>
<dbReference type="Gene3D" id="1.10.10.10">
    <property type="entry name" value="Winged helix-like DNA-binding domain superfamily/Winged helix DNA-binding domain"/>
    <property type="match status" value="1"/>
</dbReference>
<dbReference type="Gene3D" id="3.40.190.290">
    <property type="match status" value="1"/>
</dbReference>
<evidence type="ECO:0000256" key="3">
    <source>
        <dbReference type="ARBA" id="ARBA00023125"/>
    </source>
</evidence>
<evidence type="ECO:0000259" key="5">
    <source>
        <dbReference type="PROSITE" id="PS50931"/>
    </source>
</evidence>
<dbReference type="Pfam" id="PF03466">
    <property type="entry name" value="LysR_substrate"/>
    <property type="match status" value="1"/>
</dbReference>
<keyword evidence="6" id="KW-0456">Lyase</keyword>
<dbReference type="AlphaFoldDB" id="A6VNX4"/>
<dbReference type="PANTHER" id="PTHR30537:SF1">
    <property type="entry name" value="HTH-TYPE TRANSCRIPTIONAL REGULATOR PGRR"/>
    <property type="match status" value="1"/>
</dbReference>
<accession>A6VNX4</accession>
<dbReference type="PRINTS" id="PR00039">
    <property type="entry name" value="HTHLYSR"/>
</dbReference>
<dbReference type="InterPro" id="IPR058163">
    <property type="entry name" value="LysR-type_TF_proteobact-type"/>
</dbReference>
<dbReference type="EMBL" id="CP000746">
    <property type="protein sequence ID" value="ABR74671.1"/>
    <property type="molecule type" value="Genomic_DNA"/>
</dbReference>
<dbReference type="OrthoDB" id="8885940at2"/>
<evidence type="ECO:0000313" key="6">
    <source>
        <dbReference type="EMBL" id="ABR74671.1"/>
    </source>
</evidence>
<dbReference type="GO" id="GO:0043565">
    <property type="term" value="F:sequence-specific DNA binding"/>
    <property type="evidence" value="ECO:0007669"/>
    <property type="project" value="TreeGrafter"/>
</dbReference>
<dbReference type="InterPro" id="IPR005119">
    <property type="entry name" value="LysR_subst-bd"/>
</dbReference>
<dbReference type="HOGENOM" id="CLU_039613_16_1_6"/>
<dbReference type="FunFam" id="1.10.10.10:FF:000001">
    <property type="entry name" value="LysR family transcriptional regulator"/>
    <property type="match status" value="1"/>
</dbReference>
<evidence type="ECO:0000256" key="1">
    <source>
        <dbReference type="ARBA" id="ARBA00009437"/>
    </source>
</evidence>
<dbReference type="InterPro" id="IPR036390">
    <property type="entry name" value="WH_DNA-bd_sf"/>
</dbReference>
<dbReference type="STRING" id="339671.Asuc_1311"/>
<dbReference type="PROSITE" id="PS50931">
    <property type="entry name" value="HTH_LYSR"/>
    <property type="match status" value="1"/>
</dbReference>
<protein>
    <submittedName>
        <fullName evidence="6">Transcriptional regulator, LysR family</fullName>
        <ecNumber evidence="6">4.2.1.1</ecNumber>
    </submittedName>
</protein>
<dbReference type="InterPro" id="IPR036388">
    <property type="entry name" value="WH-like_DNA-bd_sf"/>
</dbReference>
<gene>
    <name evidence="6" type="ordered locus">Asuc_1311</name>
</gene>
<dbReference type="GO" id="GO:0006351">
    <property type="term" value="P:DNA-templated transcription"/>
    <property type="evidence" value="ECO:0007669"/>
    <property type="project" value="TreeGrafter"/>
</dbReference>
<dbReference type="KEGG" id="asu:Asuc_1311"/>
<keyword evidence="4" id="KW-0804">Transcription</keyword>
<comment type="similarity">
    <text evidence="1">Belongs to the LysR transcriptional regulatory family.</text>
</comment>
<proteinExistence type="inferred from homology"/>
<dbReference type="EC" id="4.2.1.1" evidence="6"/>
<keyword evidence="2" id="KW-0805">Transcription regulation</keyword>
<dbReference type="SUPFAM" id="SSF53850">
    <property type="entry name" value="Periplasmic binding protein-like II"/>
    <property type="match status" value="1"/>
</dbReference>
<dbReference type="RefSeq" id="WP_012073048.1">
    <property type="nucleotide sequence ID" value="NC_009655.1"/>
</dbReference>
<dbReference type="InterPro" id="IPR000847">
    <property type="entry name" value="LysR_HTH_N"/>
</dbReference>
<dbReference type="GO" id="GO:0003700">
    <property type="term" value="F:DNA-binding transcription factor activity"/>
    <property type="evidence" value="ECO:0007669"/>
    <property type="project" value="InterPro"/>
</dbReference>
<name>A6VNX4_ACTSZ</name>
<keyword evidence="3" id="KW-0238">DNA-binding</keyword>